<dbReference type="InterPro" id="IPR013785">
    <property type="entry name" value="Aldolase_TIM"/>
</dbReference>
<organism evidence="11 12">
    <name type="scientific">Teratosphaeria destructans</name>
    <dbReference type="NCBI Taxonomy" id="418781"/>
    <lineage>
        <taxon>Eukaryota</taxon>
        <taxon>Fungi</taxon>
        <taxon>Dikarya</taxon>
        <taxon>Ascomycota</taxon>
        <taxon>Pezizomycotina</taxon>
        <taxon>Dothideomycetes</taxon>
        <taxon>Dothideomycetidae</taxon>
        <taxon>Mycosphaerellales</taxon>
        <taxon>Teratosphaeriaceae</taxon>
        <taxon>Teratosphaeria</taxon>
    </lineage>
</organism>
<dbReference type="OrthoDB" id="549750at2759"/>
<dbReference type="GO" id="GO:0003824">
    <property type="term" value="F:catalytic activity"/>
    <property type="evidence" value="ECO:0007669"/>
    <property type="project" value="InterPro"/>
</dbReference>
<dbReference type="GO" id="GO:0051539">
    <property type="term" value="F:4 iron, 4 sulfur cluster binding"/>
    <property type="evidence" value="ECO:0007669"/>
    <property type="project" value="UniProtKB-KW"/>
</dbReference>
<evidence type="ECO:0000313" key="12">
    <source>
        <dbReference type="Proteomes" id="UP001138500"/>
    </source>
</evidence>
<reference evidence="11 12" key="1">
    <citation type="journal article" date="2018" name="IMA Fungus">
        <title>IMA Genome-F 10: Nine draft genome sequences of Claviceps purpurea s.lat., including C. arundinis, C. humidiphila, and C. cf. spartinae, pseudomolecules for the pitch canker pathogen Fusarium circinatum, draft genome of Davidsoniella eucalypti, Grosmannia galeiformis, Quambalaria eucalypti, and Teratosphaeria destructans.</title>
        <authorList>
            <person name="Wingfield B.D."/>
            <person name="Liu M."/>
            <person name="Nguyen H.D."/>
            <person name="Lane F.A."/>
            <person name="Morgan S.W."/>
            <person name="De Vos L."/>
            <person name="Wilken P.M."/>
            <person name="Duong T.A."/>
            <person name="Aylward J."/>
            <person name="Coetzee M.P."/>
            <person name="Dadej K."/>
            <person name="De Beer Z.W."/>
            <person name="Findlay W."/>
            <person name="Havenga M."/>
            <person name="Kolarik M."/>
            <person name="Menzies J.G."/>
            <person name="Naidoo K."/>
            <person name="Pochopski O."/>
            <person name="Shoukouhi P."/>
            <person name="Santana Q.C."/>
            <person name="Seifert K.A."/>
            <person name="Soal N."/>
            <person name="Steenkamp E.T."/>
            <person name="Tatham C.T."/>
            <person name="van der Nest M.A."/>
            <person name="Wingfield M.J."/>
        </authorList>
    </citation>
    <scope>NUCLEOTIDE SEQUENCE [LARGE SCALE GENOMIC DNA]</scope>
    <source>
        <strain evidence="11">CMW44962</strain>
    </source>
</reference>
<dbReference type="Proteomes" id="UP001138500">
    <property type="component" value="Unassembled WGS sequence"/>
</dbReference>
<dbReference type="NCBIfam" id="NF038283">
    <property type="entry name" value="viperin_w_prok"/>
    <property type="match status" value="1"/>
</dbReference>
<evidence type="ECO:0000256" key="1">
    <source>
        <dbReference type="ARBA" id="ARBA00001966"/>
    </source>
</evidence>
<dbReference type="SMART" id="SM00729">
    <property type="entry name" value="Elp3"/>
    <property type="match status" value="1"/>
</dbReference>
<evidence type="ECO:0000256" key="5">
    <source>
        <dbReference type="ARBA" id="ARBA00023004"/>
    </source>
</evidence>
<name>A0A9W7W505_9PEZI</name>
<dbReference type="EMBL" id="RIBY02000668">
    <property type="protein sequence ID" value="KAH9838873.1"/>
    <property type="molecule type" value="Genomic_DNA"/>
</dbReference>
<evidence type="ECO:0000259" key="10">
    <source>
        <dbReference type="PROSITE" id="PS51918"/>
    </source>
</evidence>
<dbReference type="InterPro" id="IPR006638">
    <property type="entry name" value="Elp3/MiaA/NifB-like_rSAM"/>
</dbReference>
<evidence type="ECO:0000256" key="2">
    <source>
        <dbReference type="ARBA" id="ARBA00022485"/>
    </source>
</evidence>
<reference evidence="11 12" key="2">
    <citation type="journal article" date="2021" name="Curr. Genet.">
        <title>Genetic response to nitrogen starvation in the aggressive Eucalyptus foliar pathogen Teratosphaeria destructans.</title>
        <authorList>
            <person name="Havenga M."/>
            <person name="Wingfield B.D."/>
            <person name="Wingfield M.J."/>
            <person name="Dreyer L.L."/>
            <person name="Roets F."/>
            <person name="Aylward J."/>
        </authorList>
    </citation>
    <scope>NUCLEOTIDE SEQUENCE [LARGE SCALE GENOMIC DNA]</scope>
    <source>
        <strain evidence="11">CMW44962</strain>
    </source>
</reference>
<evidence type="ECO:0000256" key="3">
    <source>
        <dbReference type="ARBA" id="ARBA00022691"/>
    </source>
</evidence>
<keyword evidence="3" id="KW-0949">S-adenosyl-L-methionine</keyword>
<dbReference type="Pfam" id="PF04055">
    <property type="entry name" value="Radical_SAM"/>
    <property type="match status" value="1"/>
</dbReference>
<keyword evidence="12" id="KW-1185">Reference proteome</keyword>
<dbReference type="GO" id="GO:0046872">
    <property type="term" value="F:metal ion binding"/>
    <property type="evidence" value="ECO:0007669"/>
    <property type="project" value="UniProtKB-KW"/>
</dbReference>
<protein>
    <submittedName>
        <fullName evidence="11">Radical SAM enzyme</fullName>
    </submittedName>
</protein>
<feature type="domain" description="Radical SAM core" evidence="10">
    <location>
        <begin position="53"/>
        <end position="275"/>
    </location>
</feature>
<evidence type="ECO:0000313" key="11">
    <source>
        <dbReference type="EMBL" id="KAH9838873.1"/>
    </source>
</evidence>
<dbReference type="SFLD" id="SFLDG01088">
    <property type="entry name" value="antiviral_proteins"/>
    <property type="match status" value="1"/>
</dbReference>
<keyword evidence="9" id="KW-0812">Transmembrane</keyword>
<dbReference type="Gene3D" id="3.20.20.70">
    <property type="entry name" value="Aldolase class I"/>
    <property type="match status" value="1"/>
</dbReference>
<keyword evidence="9" id="KW-1133">Transmembrane helix</keyword>
<dbReference type="GO" id="GO:0051607">
    <property type="term" value="P:defense response to virus"/>
    <property type="evidence" value="ECO:0007669"/>
    <property type="project" value="UniProtKB-KW"/>
</dbReference>
<keyword evidence="2" id="KW-0004">4Fe-4S</keyword>
<keyword evidence="7" id="KW-0051">Antiviral defense</keyword>
<dbReference type="CDD" id="cd01335">
    <property type="entry name" value="Radical_SAM"/>
    <property type="match status" value="1"/>
</dbReference>
<comment type="cofactor">
    <cofactor evidence="1">
        <name>[4Fe-4S] cluster</name>
        <dbReference type="ChEBI" id="CHEBI:49883"/>
    </cofactor>
</comment>
<dbReference type="PANTHER" id="PTHR21339:SF0">
    <property type="entry name" value="S-ADENOSYLMETHIONINE-DEPENDENT NUCLEOTIDE DEHYDRATASE RSAD2"/>
    <property type="match status" value="1"/>
</dbReference>
<evidence type="ECO:0000256" key="9">
    <source>
        <dbReference type="SAM" id="Phobius"/>
    </source>
</evidence>
<evidence type="ECO:0000256" key="7">
    <source>
        <dbReference type="ARBA" id="ARBA00023118"/>
    </source>
</evidence>
<feature type="transmembrane region" description="Helical" evidence="9">
    <location>
        <begin position="12"/>
        <end position="32"/>
    </location>
</feature>
<dbReference type="InterPro" id="IPR007197">
    <property type="entry name" value="rSAM"/>
</dbReference>
<keyword evidence="8" id="KW-0496">Mitochondrion</keyword>
<dbReference type="InterPro" id="IPR058240">
    <property type="entry name" value="rSAM_sf"/>
</dbReference>
<sequence length="369" mass="41674">MGYITTIWESTAGKTIIATAAGGALIYFLSLARKQQPRHSYRSTASALRDEGEEYVGIVPVSVNYHFSRKCNKTCTFCFHTEKSSAVAKDHEWKKGLKMLKEAGMRKINFAGGEPFLYKSLLQRMVEYCKKDLQLEAVSIISNGTLITRNRLEQMAPYVDVLGVSCDSFNERTNEEIGRGTGDNFNKLLQVREWCRELNIKFKLNTVICTLNWEEDLAARIAELDPFRWKVFQVLVVGGENDGTAPQTEKEKKHQKRTADATKLLITREQFDQFCAKHKHLECFVPEPNDLMASSYLILDEFLCFLDKGSGKEKQSASILDVGVEAALKQIRWDQAAFKNRGGLYDWSKDGSGGMEEGSCGELPQELAF</sequence>
<dbReference type="SUPFAM" id="SSF102114">
    <property type="entry name" value="Radical SAM enzymes"/>
    <property type="match status" value="1"/>
</dbReference>
<evidence type="ECO:0000256" key="4">
    <source>
        <dbReference type="ARBA" id="ARBA00022723"/>
    </source>
</evidence>
<gene>
    <name evidence="11" type="ORF">Tdes44962_MAKER01724</name>
</gene>
<dbReference type="SFLD" id="SFLDG01067">
    <property type="entry name" value="SPASM/twitch_domain_containing"/>
    <property type="match status" value="1"/>
</dbReference>
<evidence type="ECO:0000256" key="6">
    <source>
        <dbReference type="ARBA" id="ARBA00023014"/>
    </source>
</evidence>
<dbReference type="PROSITE" id="PS51918">
    <property type="entry name" value="RADICAL_SAM"/>
    <property type="match status" value="1"/>
</dbReference>
<dbReference type="SFLD" id="SFLDS00029">
    <property type="entry name" value="Radical_SAM"/>
    <property type="match status" value="1"/>
</dbReference>
<dbReference type="SFLD" id="SFLDF00318">
    <property type="entry name" value="Viperin"/>
    <property type="match status" value="1"/>
</dbReference>
<proteinExistence type="predicted"/>
<keyword evidence="5" id="KW-0408">Iron</keyword>
<dbReference type="PANTHER" id="PTHR21339">
    <property type="entry name" value="RADICAL S-ADENOSYL METHIONINE DOMAIN-CONTAINING PROTEIN 2"/>
    <property type="match status" value="1"/>
</dbReference>
<accession>A0A9W7W505</accession>
<keyword evidence="9" id="KW-0472">Membrane</keyword>
<comment type="caution">
    <text evidence="11">The sequence shown here is derived from an EMBL/GenBank/DDBJ whole genome shotgun (WGS) entry which is preliminary data.</text>
</comment>
<dbReference type="InterPro" id="IPR051196">
    <property type="entry name" value="RSAD2/Viperin_antiviral"/>
</dbReference>
<keyword evidence="4" id="KW-0479">Metal-binding</keyword>
<dbReference type="AlphaFoldDB" id="A0A9W7W505"/>
<keyword evidence="6" id="KW-0411">Iron-sulfur</keyword>
<evidence type="ECO:0000256" key="8">
    <source>
        <dbReference type="ARBA" id="ARBA00023128"/>
    </source>
</evidence>